<evidence type="ECO:0000313" key="1">
    <source>
        <dbReference type="EMBL" id="HIY21203.1"/>
    </source>
</evidence>
<dbReference type="Proteomes" id="UP000823868">
    <property type="component" value="Unassembled WGS sequence"/>
</dbReference>
<dbReference type="AlphaFoldDB" id="A0A9D1Y816"/>
<protein>
    <submittedName>
        <fullName evidence="1">Uncharacterized protein</fullName>
    </submittedName>
</protein>
<reference evidence="1" key="2">
    <citation type="submission" date="2021-04" db="EMBL/GenBank/DDBJ databases">
        <authorList>
            <person name="Gilroy R."/>
        </authorList>
    </citation>
    <scope>NUCLEOTIDE SEQUENCE</scope>
    <source>
        <strain evidence="1">ChiBcec16_6824</strain>
    </source>
</reference>
<organism evidence="1 2">
    <name type="scientific">Candidatus Flavonifractor merdigallinarum</name>
    <dbReference type="NCBI Taxonomy" id="2838589"/>
    <lineage>
        <taxon>Bacteria</taxon>
        <taxon>Bacillati</taxon>
        <taxon>Bacillota</taxon>
        <taxon>Clostridia</taxon>
        <taxon>Eubacteriales</taxon>
        <taxon>Oscillospiraceae</taxon>
        <taxon>Flavonifractor</taxon>
    </lineage>
</organism>
<reference evidence="1" key="1">
    <citation type="journal article" date="2021" name="PeerJ">
        <title>Extensive microbial diversity within the chicken gut microbiome revealed by metagenomics and culture.</title>
        <authorList>
            <person name="Gilroy R."/>
            <person name="Ravi A."/>
            <person name="Getino M."/>
            <person name="Pursley I."/>
            <person name="Horton D.L."/>
            <person name="Alikhan N.F."/>
            <person name="Baker D."/>
            <person name="Gharbi K."/>
            <person name="Hall N."/>
            <person name="Watson M."/>
            <person name="Adriaenssens E.M."/>
            <person name="Foster-Nyarko E."/>
            <person name="Jarju S."/>
            <person name="Secka A."/>
            <person name="Antonio M."/>
            <person name="Oren A."/>
            <person name="Chaudhuri R.R."/>
            <person name="La Ragione R."/>
            <person name="Hildebrand F."/>
            <person name="Pallen M.J."/>
        </authorList>
    </citation>
    <scope>NUCLEOTIDE SEQUENCE</scope>
    <source>
        <strain evidence="1">ChiBcec16_6824</strain>
    </source>
</reference>
<accession>A0A9D1Y816</accession>
<proteinExistence type="predicted"/>
<gene>
    <name evidence="1" type="ORF">H9841_04795</name>
</gene>
<dbReference type="EMBL" id="DXDX01000086">
    <property type="protein sequence ID" value="HIY21203.1"/>
    <property type="molecule type" value="Genomic_DNA"/>
</dbReference>
<comment type="caution">
    <text evidence="1">The sequence shown here is derived from an EMBL/GenBank/DDBJ whole genome shotgun (WGS) entry which is preliminary data.</text>
</comment>
<name>A0A9D1Y816_9FIRM</name>
<evidence type="ECO:0000313" key="2">
    <source>
        <dbReference type="Proteomes" id="UP000823868"/>
    </source>
</evidence>
<sequence length="186" mass="21288">MSWREVMAGKTGDFVVAADEEDREAMEAWFADYWERNPGPSPSDGASLPDPNQVLTQEDWKTLASRYNPIHMSQAEYDSFLDDLCEMGLISTDDLTQLGHSGYQMKMVKLTAADFEPKLLNNADLPVCGFVPTFRDGAKTVNVLWWAQAEKSWMVFDQTQNQWCPSYKAQLFDRIYQVLSGMMQYQ</sequence>